<evidence type="ECO:0000313" key="2">
    <source>
        <dbReference type="Proteomes" id="UP000820818"/>
    </source>
</evidence>
<keyword evidence="2" id="KW-1185">Reference proteome</keyword>
<organism evidence="1 2">
    <name type="scientific">Daphnia sinensis</name>
    <dbReference type="NCBI Taxonomy" id="1820382"/>
    <lineage>
        <taxon>Eukaryota</taxon>
        <taxon>Metazoa</taxon>
        <taxon>Ecdysozoa</taxon>
        <taxon>Arthropoda</taxon>
        <taxon>Crustacea</taxon>
        <taxon>Branchiopoda</taxon>
        <taxon>Diplostraca</taxon>
        <taxon>Cladocera</taxon>
        <taxon>Anomopoda</taxon>
        <taxon>Daphniidae</taxon>
        <taxon>Daphnia</taxon>
        <taxon>Daphnia similis group</taxon>
    </lineage>
</organism>
<dbReference type="AlphaFoldDB" id="A0AAD5PMY0"/>
<name>A0AAD5PMY0_9CRUS</name>
<protein>
    <submittedName>
        <fullName evidence="1">Uncharacterized protein</fullName>
    </submittedName>
</protein>
<proteinExistence type="predicted"/>
<evidence type="ECO:0000313" key="1">
    <source>
        <dbReference type="EMBL" id="KAI9551293.1"/>
    </source>
</evidence>
<sequence>MNESNSAVWLAEWQAVYSAFCCSALPKCTERKKFFPPFVEEHTFLEGIVLMVVLVAEFQRFQGSLAVYVGGINRLGQTALQVVVLAS</sequence>
<dbReference type="EMBL" id="WJBH02000020">
    <property type="protein sequence ID" value="KAI9551293.1"/>
    <property type="molecule type" value="Genomic_DNA"/>
</dbReference>
<reference evidence="1" key="1">
    <citation type="submission" date="2022-05" db="EMBL/GenBank/DDBJ databases">
        <title>A multi-omics perspective on studying reproductive biology in Daphnia sinensis.</title>
        <authorList>
            <person name="Jia J."/>
        </authorList>
    </citation>
    <scope>NUCLEOTIDE SEQUENCE</scope>
    <source>
        <strain evidence="1">WSL</strain>
    </source>
</reference>
<dbReference type="Proteomes" id="UP000820818">
    <property type="component" value="Unassembled WGS sequence"/>
</dbReference>
<comment type="caution">
    <text evidence="1">The sequence shown here is derived from an EMBL/GenBank/DDBJ whole genome shotgun (WGS) entry which is preliminary data.</text>
</comment>
<gene>
    <name evidence="1" type="ORF">GHT06_001559</name>
</gene>
<accession>A0AAD5PMY0</accession>